<evidence type="ECO:0000259" key="1">
    <source>
        <dbReference type="Pfam" id="PF02655"/>
    </source>
</evidence>
<dbReference type="GeneID" id="63726083"/>
<dbReference type="SUPFAM" id="SSF56059">
    <property type="entry name" value="Glutathione synthetase ATP-binding domain-like"/>
    <property type="match status" value="1"/>
</dbReference>
<evidence type="ECO:0000313" key="3">
    <source>
        <dbReference type="Proteomes" id="UP000184073"/>
    </source>
</evidence>
<dbReference type="GO" id="GO:0005524">
    <property type="term" value="F:ATP binding"/>
    <property type="evidence" value="ECO:0007669"/>
    <property type="project" value="InterPro"/>
</dbReference>
<dbReference type="Gene3D" id="3.30.470.20">
    <property type="entry name" value="ATP-grasp fold, B domain"/>
    <property type="match status" value="1"/>
</dbReference>
<evidence type="ECO:0000313" key="2">
    <source>
        <dbReference type="EMBL" id="OJJ05797.1"/>
    </source>
</evidence>
<name>A0A1L9PWA1_ASPVE</name>
<dbReference type="OrthoDB" id="186626at2759"/>
<dbReference type="InterPro" id="IPR003806">
    <property type="entry name" value="ATP-grasp_PylC-type"/>
</dbReference>
<dbReference type="RefSeq" id="XP_040671559.1">
    <property type="nucleotide sequence ID" value="XM_040810572.1"/>
</dbReference>
<proteinExistence type="predicted"/>
<protein>
    <recommendedName>
        <fullName evidence="1">ATP-grasp fold PylC-type domain-containing protein</fullName>
    </recommendedName>
</protein>
<dbReference type="AlphaFoldDB" id="A0A1L9PWA1"/>
<dbReference type="Gene3D" id="3.40.50.20">
    <property type="match status" value="1"/>
</dbReference>
<keyword evidence="3" id="KW-1185">Reference proteome</keyword>
<sequence length="426" mass="49141">MKLRHKEKRYNPPHILLTNGRFPVSLDLARQLTLAGCKVYCVDPMKYHVCRFSTAVAGSKVVPAPRTDTHGYIRGVKEAIAAWNIDHIIPMHEEEFYLAESRDPAILGKLFCPPWALLVCLHSKGHYARIARACGLDTPDTYICKSMDDVRRLDTVNKEWALKPVFGRANTNVYHLKPGEPIPQDIQVSEKVQYVAQEWIHGVRYCSYSVFNHGTLRAHGVYPVLETIDGSSSVYFQSCSHPGIKEYVQRLGEGLYPLHGQIGLDFVEAADRLVTIDCNPRATSGIHLWSGRPQLARAFISNTDECTVPRRGRLGTEFRRQVFPGMMMWERKGVNMKRYLKHMWRLVRARDVVWDWADVMPSLASPVLLTYYYILCREHRLQLADLFQWHMIWEPTEESWEEIKALDRGEQEKLQRQRDSGCICDE</sequence>
<feature type="domain" description="ATP-grasp fold PylC-type" evidence="1">
    <location>
        <begin position="131"/>
        <end position="284"/>
    </location>
</feature>
<accession>A0A1L9PWA1</accession>
<dbReference type="GO" id="GO:0046872">
    <property type="term" value="F:metal ion binding"/>
    <property type="evidence" value="ECO:0007669"/>
    <property type="project" value="InterPro"/>
</dbReference>
<gene>
    <name evidence="2" type="ORF">ASPVEDRAFT_32153</name>
</gene>
<reference evidence="3" key="1">
    <citation type="journal article" date="2017" name="Genome Biol.">
        <title>Comparative genomics reveals high biological diversity and specific adaptations in the industrially and medically important fungal genus Aspergillus.</title>
        <authorList>
            <person name="de Vries R.P."/>
            <person name="Riley R."/>
            <person name="Wiebenga A."/>
            <person name="Aguilar-Osorio G."/>
            <person name="Amillis S."/>
            <person name="Uchima C.A."/>
            <person name="Anderluh G."/>
            <person name="Asadollahi M."/>
            <person name="Askin M."/>
            <person name="Barry K."/>
            <person name="Battaglia E."/>
            <person name="Bayram O."/>
            <person name="Benocci T."/>
            <person name="Braus-Stromeyer S.A."/>
            <person name="Caldana C."/>
            <person name="Canovas D."/>
            <person name="Cerqueira G.C."/>
            <person name="Chen F."/>
            <person name="Chen W."/>
            <person name="Choi C."/>
            <person name="Clum A."/>
            <person name="Dos Santos R.A."/>
            <person name="Damasio A.R."/>
            <person name="Diallinas G."/>
            <person name="Emri T."/>
            <person name="Fekete E."/>
            <person name="Flipphi M."/>
            <person name="Freyberg S."/>
            <person name="Gallo A."/>
            <person name="Gournas C."/>
            <person name="Habgood R."/>
            <person name="Hainaut M."/>
            <person name="Harispe M.L."/>
            <person name="Henrissat B."/>
            <person name="Hilden K.S."/>
            <person name="Hope R."/>
            <person name="Hossain A."/>
            <person name="Karabika E."/>
            <person name="Karaffa L."/>
            <person name="Karanyi Z."/>
            <person name="Krasevec N."/>
            <person name="Kuo A."/>
            <person name="Kusch H."/>
            <person name="LaButti K."/>
            <person name="Lagendijk E.L."/>
            <person name="Lapidus A."/>
            <person name="Levasseur A."/>
            <person name="Lindquist E."/>
            <person name="Lipzen A."/>
            <person name="Logrieco A.F."/>
            <person name="MacCabe A."/>
            <person name="Maekelae M.R."/>
            <person name="Malavazi I."/>
            <person name="Melin P."/>
            <person name="Meyer V."/>
            <person name="Mielnichuk N."/>
            <person name="Miskei M."/>
            <person name="Molnar A.P."/>
            <person name="Mule G."/>
            <person name="Ngan C.Y."/>
            <person name="Orejas M."/>
            <person name="Orosz E."/>
            <person name="Ouedraogo J.P."/>
            <person name="Overkamp K.M."/>
            <person name="Park H.-S."/>
            <person name="Perrone G."/>
            <person name="Piumi F."/>
            <person name="Punt P.J."/>
            <person name="Ram A.F."/>
            <person name="Ramon A."/>
            <person name="Rauscher S."/>
            <person name="Record E."/>
            <person name="Riano-Pachon D.M."/>
            <person name="Robert V."/>
            <person name="Roehrig J."/>
            <person name="Ruller R."/>
            <person name="Salamov A."/>
            <person name="Salih N.S."/>
            <person name="Samson R.A."/>
            <person name="Sandor E."/>
            <person name="Sanguinetti M."/>
            <person name="Schuetze T."/>
            <person name="Sepcic K."/>
            <person name="Shelest E."/>
            <person name="Sherlock G."/>
            <person name="Sophianopoulou V."/>
            <person name="Squina F.M."/>
            <person name="Sun H."/>
            <person name="Susca A."/>
            <person name="Todd R.B."/>
            <person name="Tsang A."/>
            <person name="Unkles S.E."/>
            <person name="van de Wiele N."/>
            <person name="van Rossen-Uffink D."/>
            <person name="Oliveira J.V."/>
            <person name="Vesth T.C."/>
            <person name="Visser J."/>
            <person name="Yu J.-H."/>
            <person name="Zhou M."/>
            <person name="Andersen M.R."/>
            <person name="Archer D.B."/>
            <person name="Baker S.E."/>
            <person name="Benoit I."/>
            <person name="Brakhage A.A."/>
            <person name="Braus G.H."/>
            <person name="Fischer R."/>
            <person name="Frisvad J.C."/>
            <person name="Goldman G.H."/>
            <person name="Houbraken J."/>
            <person name="Oakley B."/>
            <person name="Pocsi I."/>
            <person name="Scazzocchio C."/>
            <person name="Seiboth B."/>
            <person name="vanKuyk P.A."/>
            <person name="Wortman J."/>
            <person name="Dyer P.S."/>
            <person name="Grigoriev I.V."/>
        </authorList>
    </citation>
    <scope>NUCLEOTIDE SEQUENCE [LARGE SCALE GENOMIC DNA]</scope>
    <source>
        <strain evidence="3">CBS 583.65</strain>
    </source>
</reference>
<organism evidence="2 3">
    <name type="scientific">Aspergillus versicolor CBS 583.65</name>
    <dbReference type="NCBI Taxonomy" id="1036611"/>
    <lineage>
        <taxon>Eukaryota</taxon>
        <taxon>Fungi</taxon>
        <taxon>Dikarya</taxon>
        <taxon>Ascomycota</taxon>
        <taxon>Pezizomycotina</taxon>
        <taxon>Eurotiomycetes</taxon>
        <taxon>Eurotiomycetidae</taxon>
        <taxon>Eurotiales</taxon>
        <taxon>Aspergillaceae</taxon>
        <taxon>Aspergillus</taxon>
        <taxon>Aspergillus subgen. Nidulantes</taxon>
    </lineage>
</organism>
<dbReference type="Proteomes" id="UP000184073">
    <property type="component" value="Unassembled WGS sequence"/>
</dbReference>
<dbReference type="EMBL" id="KV878133">
    <property type="protein sequence ID" value="OJJ05797.1"/>
    <property type="molecule type" value="Genomic_DNA"/>
</dbReference>
<dbReference type="VEuPathDB" id="FungiDB:ASPVEDRAFT_32153"/>
<dbReference type="Pfam" id="PF02655">
    <property type="entry name" value="ATP-grasp_3"/>
    <property type="match status" value="1"/>
</dbReference>